<sequence length="489" mass="55496">MIQWENPFSSYPLLALSSNPPSEIDDSSARAQIKIAEEEIHKLDVELSLILARRAYLVSRLGRCRQVIAPYKKLPTELVRKILLLCVPKVRLEPQNPPKQAVETINLRLQITQVCAKWREIAFSEPALWDLIIIPKHNYIELATAWFHQSSCSKIGLAVQQESTLFERFSLAPLSQIIDKVIAPHTQRQVSLSLTVDKPLLERISHQSFEILESLALDLDTMDPSHWEESDLHFKKPTPCLRSVYISMPSGILDERLCLGLPLSQLTELKLDWYIVAADLVRVLNQCALLEKCAVRSVYERRIIGDESLPCAFPNTNILLPHLRCLEITLTPAVRFLLYLLETPNLLSLQTDINFSSSESHSYLRHLRKLRRIMISGTDEDGFIDEGFLSSIPASVEVCQPIYPFRPFTLLKIGAGDLLPKVETLELRESDPRLVLDMLGARLASSHARPGSISHIKALVLHCADGEGEFHLEFDAWRLMGMDIRVVPW</sequence>
<name>A0A9P5Y2G5_9AGAR</name>
<accession>A0A9P5Y2G5</accession>
<evidence type="ECO:0008006" key="3">
    <source>
        <dbReference type="Google" id="ProtNLM"/>
    </source>
</evidence>
<dbReference type="EMBL" id="MU150290">
    <property type="protein sequence ID" value="KAF9461052.1"/>
    <property type="molecule type" value="Genomic_DNA"/>
</dbReference>
<dbReference type="OrthoDB" id="3365698at2759"/>
<keyword evidence="2" id="KW-1185">Reference proteome</keyword>
<dbReference type="AlphaFoldDB" id="A0A9P5Y2G5"/>
<comment type="caution">
    <text evidence="1">The sequence shown here is derived from an EMBL/GenBank/DDBJ whole genome shotgun (WGS) entry which is preliminary data.</text>
</comment>
<organism evidence="1 2">
    <name type="scientific">Collybia nuda</name>
    <dbReference type="NCBI Taxonomy" id="64659"/>
    <lineage>
        <taxon>Eukaryota</taxon>
        <taxon>Fungi</taxon>
        <taxon>Dikarya</taxon>
        <taxon>Basidiomycota</taxon>
        <taxon>Agaricomycotina</taxon>
        <taxon>Agaricomycetes</taxon>
        <taxon>Agaricomycetidae</taxon>
        <taxon>Agaricales</taxon>
        <taxon>Tricholomatineae</taxon>
        <taxon>Clitocybaceae</taxon>
        <taxon>Collybia</taxon>
    </lineage>
</organism>
<reference evidence="1" key="1">
    <citation type="submission" date="2020-11" db="EMBL/GenBank/DDBJ databases">
        <authorList>
            <consortium name="DOE Joint Genome Institute"/>
            <person name="Ahrendt S."/>
            <person name="Riley R."/>
            <person name="Andreopoulos W."/>
            <person name="Labutti K."/>
            <person name="Pangilinan J."/>
            <person name="Ruiz-Duenas F.J."/>
            <person name="Barrasa J.M."/>
            <person name="Sanchez-Garcia M."/>
            <person name="Camarero S."/>
            <person name="Miyauchi S."/>
            <person name="Serrano A."/>
            <person name="Linde D."/>
            <person name="Babiker R."/>
            <person name="Drula E."/>
            <person name="Ayuso-Fernandez I."/>
            <person name="Pacheco R."/>
            <person name="Padilla G."/>
            <person name="Ferreira P."/>
            <person name="Barriuso J."/>
            <person name="Kellner H."/>
            <person name="Castanera R."/>
            <person name="Alfaro M."/>
            <person name="Ramirez L."/>
            <person name="Pisabarro A.G."/>
            <person name="Kuo A."/>
            <person name="Tritt A."/>
            <person name="Lipzen A."/>
            <person name="He G."/>
            <person name="Yan M."/>
            <person name="Ng V."/>
            <person name="Cullen D."/>
            <person name="Martin F."/>
            <person name="Rosso M.-N."/>
            <person name="Henrissat B."/>
            <person name="Hibbett D."/>
            <person name="Martinez A.T."/>
            <person name="Grigoriev I.V."/>
        </authorList>
    </citation>
    <scope>NUCLEOTIDE SEQUENCE</scope>
    <source>
        <strain evidence="1">CBS 247.69</strain>
    </source>
</reference>
<dbReference type="Proteomes" id="UP000807353">
    <property type="component" value="Unassembled WGS sequence"/>
</dbReference>
<gene>
    <name evidence="1" type="ORF">BDZ94DRAFT_1323658</name>
</gene>
<evidence type="ECO:0000313" key="1">
    <source>
        <dbReference type="EMBL" id="KAF9461052.1"/>
    </source>
</evidence>
<proteinExistence type="predicted"/>
<protein>
    <recommendedName>
        <fullName evidence="3">F-box domain-containing protein</fullName>
    </recommendedName>
</protein>
<evidence type="ECO:0000313" key="2">
    <source>
        <dbReference type="Proteomes" id="UP000807353"/>
    </source>
</evidence>